<proteinExistence type="inferred from homology"/>
<dbReference type="PANTHER" id="PTHR13068:SF113">
    <property type="entry name" value="TRANSCRIPTION TERMINATION FACTOR MTEF18, MITOCHONDRIAL"/>
    <property type="match status" value="1"/>
</dbReference>
<evidence type="ECO:0000256" key="2">
    <source>
        <dbReference type="ARBA" id="ARBA00022472"/>
    </source>
</evidence>
<keyword evidence="2" id="KW-0806">Transcription termination</keyword>
<dbReference type="SMART" id="SM00733">
    <property type="entry name" value="Mterf"/>
    <property type="match status" value="4"/>
</dbReference>
<name>A0ABQ9LVE9_HEVBR</name>
<dbReference type="Proteomes" id="UP001174677">
    <property type="component" value="Chromosome 9"/>
</dbReference>
<dbReference type="InterPro" id="IPR038538">
    <property type="entry name" value="MTERF_sf"/>
</dbReference>
<evidence type="ECO:0000313" key="4">
    <source>
        <dbReference type="EMBL" id="KAJ9171200.1"/>
    </source>
</evidence>
<protein>
    <submittedName>
        <fullName evidence="4">Uncharacterized protein</fullName>
    </submittedName>
</protein>
<dbReference type="Gene3D" id="1.25.70.10">
    <property type="entry name" value="Transcription termination factor 3, mitochondrial"/>
    <property type="match status" value="2"/>
</dbReference>
<accession>A0ABQ9LVE9</accession>
<keyword evidence="3" id="KW-0809">Transit peptide</keyword>
<evidence type="ECO:0000256" key="3">
    <source>
        <dbReference type="ARBA" id="ARBA00022946"/>
    </source>
</evidence>
<evidence type="ECO:0000313" key="5">
    <source>
        <dbReference type="Proteomes" id="UP001174677"/>
    </source>
</evidence>
<sequence>MLCRYFSSLPGLRNLSKIPSKYRPKAIREAQQALTDYLHSTRLLPFAYAEHISKNSLVSLSNLIASIDFSASDFSRSVRKFLRYHPINEFEFFYESIGIDYNEVHGFLPTKNFFFSEDGSVLSAACALAGFGFPWNKLGNLYKEESSIFSRGSEELSSRLDGFREYGFSNISVIGICLAFPYVLSGELVGEIDALFDDMKRFFLDFDMGSCVEGNVDAWYEICMKIRVFYDLGFEKGKLGDLIGKSKSIFVDYPVKVFVQKAEFFGRFGVRNEDVGLLLLQRPEIWNYDMEKPLISVKGLLKHFGFSDEEVIVIAHKYPHVLGRNKMANLPHVMRAMDLHVWFFNKIKDGNHQLIASYAMRDPDEDLDKEFSDSLERIRVSRTPTHTMYKVDFLLGIGFGENALTAKVLAHMHGTSSELQERFDCLLHLGIAFSKLCMMIRTMPKILNQKPEMLEQKVNFLCQDLGSSLQELDIFPAYLCFNLESRIKPRCRFHMWLTDKGLCTRKYSMASIVATSEKNFVARIYGIHPAALKHWFECFSY</sequence>
<dbReference type="Pfam" id="PF02536">
    <property type="entry name" value="mTERF"/>
    <property type="match status" value="2"/>
</dbReference>
<keyword evidence="2" id="KW-0805">Transcription regulation</keyword>
<dbReference type="EMBL" id="JARPOI010000009">
    <property type="protein sequence ID" value="KAJ9171200.1"/>
    <property type="molecule type" value="Genomic_DNA"/>
</dbReference>
<keyword evidence="5" id="KW-1185">Reference proteome</keyword>
<comment type="similarity">
    <text evidence="1">Belongs to the mTERF family.</text>
</comment>
<reference evidence="4" key="1">
    <citation type="journal article" date="2023" name="Plant Biotechnol. J.">
        <title>Chromosome-level wild Hevea brasiliensis genome provides new tools for genomic-assisted breeding and valuable loci to elevate rubber yield.</title>
        <authorList>
            <person name="Cheng H."/>
            <person name="Song X."/>
            <person name="Hu Y."/>
            <person name="Wu T."/>
            <person name="Yang Q."/>
            <person name="An Z."/>
            <person name="Feng S."/>
            <person name="Deng Z."/>
            <person name="Wu W."/>
            <person name="Zeng X."/>
            <person name="Tu M."/>
            <person name="Wang X."/>
            <person name="Huang H."/>
        </authorList>
    </citation>
    <scope>NUCLEOTIDE SEQUENCE</scope>
    <source>
        <strain evidence="4">MT/VB/25A 57/8</strain>
    </source>
</reference>
<dbReference type="InterPro" id="IPR003690">
    <property type="entry name" value="MTERF"/>
</dbReference>
<comment type="caution">
    <text evidence="4">The sequence shown here is derived from an EMBL/GenBank/DDBJ whole genome shotgun (WGS) entry which is preliminary data.</text>
</comment>
<gene>
    <name evidence="4" type="ORF">P3X46_014595</name>
</gene>
<keyword evidence="2" id="KW-0804">Transcription</keyword>
<organism evidence="4 5">
    <name type="scientific">Hevea brasiliensis</name>
    <name type="common">Para rubber tree</name>
    <name type="synonym">Siphonia brasiliensis</name>
    <dbReference type="NCBI Taxonomy" id="3981"/>
    <lineage>
        <taxon>Eukaryota</taxon>
        <taxon>Viridiplantae</taxon>
        <taxon>Streptophyta</taxon>
        <taxon>Embryophyta</taxon>
        <taxon>Tracheophyta</taxon>
        <taxon>Spermatophyta</taxon>
        <taxon>Magnoliopsida</taxon>
        <taxon>eudicotyledons</taxon>
        <taxon>Gunneridae</taxon>
        <taxon>Pentapetalae</taxon>
        <taxon>rosids</taxon>
        <taxon>fabids</taxon>
        <taxon>Malpighiales</taxon>
        <taxon>Euphorbiaceae</taxon>
        <taxon>Crotonoideae</taxon>
        <taxon>Micrandreae</taxon>
        <taxon>Hevea</taxon>
    </lineage>
</organism>
<dbReference type="PANTHER" id="PTHR13068">
    <property type="entry name" value="CGI-12 PROTEIN-RELATED"/>
    <property type="match status" value="1"/>
</dbReference>
<evidence type="ECO:0000256" key="1">
    <source>
        <dbReference type="ARBA" id="ARBA00007692"/>
    </source>
</evidence>